<dbReference type="SUPFAM" id="SSF54913">
    <property type="entry name" value="GlnB-like"/>
    <property type="match status" value="1"/>
</dbReference>
<dbReference type="GO" id="GO:0010038">
    <property type="term" value="P:response to metal ion"/>
    <property type="evidence" value="ECO:0007669"/>
    <property type="project" value="InterPro"/>
</dbReference>
<evidence type="ECO:0000313" key="2">
    <source>
        <dbReference type="EMBL" id="REL28415.1"/>
    </source>
</evidence>
<dbReference type="InterPro" id="IPR011322">
    <property type="entry name" value="N-reg_PII-like_a/b"/>
</dbReference>
<sequence>MYQVVLCNCPSRMVAEQIAEQLVTEQLAACVNLMPGITSVYQWQGKIEKEDEVLLFIKTSAEIFDELSARIEALHPYEVPEVIALDIQQGNSAYLDWIAGSLK</sequence>
<dbReference type="PANTHER" id="PTHR23419">
    <property type="entry name" value="DIVALENT CATION TOLERANCE CUTA-RELATED"/>
    <property type="match status" value="1"/>
</dbReference>
<reference evidence="2 3" key="1">
    <citation type="submission" date="2018-08" db="EMBL/GenBank/DDBJ databases">
        <title>Thalassotalea euphylliae genome.</title>
        <authorList>
            <person name="Summers S."/>
            <person name="Rice S.A."/>
            <person name="Freckelton M.L."/>
            <person name="Nedved B.T."/>
            <person name="Hadfield M.G."/>
        </authorList>
    </citation>
    <scope>NUCLEOTIDE SEQUENCE [LARGE SCALE GENOMIC DNA]</scope>
    <source>
        <strain evidence="2 3">H1</strain>
    </source>
</reference>
<gene>
    <name evidence="2" type="ORF">DXX93_18825</name>
</gene>
<name>A0A3E0TWP5_9GAMM</name>
<dbReference type="Pfam" id="PF03091">
    <property type="entry name" value="CutA1"/>
    <property type="match status" value="1"/>
</dbReference>
<dbReference type="InterPro" id="IPR015867">
    <property type="entry name" value="N-reg_PII/ATP_PRibTrfase_C"/>
</dbReference>
<organism evidence="2 3">
    <name type="scientific">Thalassotalea euphylliae</name>
    <dbReference type="NCBI Taxonomy" id="1655234"/>
    <lineage>
        <taxon>Bacteria</taxon>
        <taxon>Pseudomonadati</taxon>
        <taxon>Pseudomonadota</taxon>
        <taxon>Gammaproteobacteria</taxon>
        <taxon>Alteromonadales</taxon>
        <taxon>Colwelliaceae</taxon>
        <taxon>Thalassotalea</taxon>
    </lineage>
</organism>
<dbReference type="GO" id="GO:0005507">
    <property type="term" value="F:copper ion binding"/>
    <property type="evidence" value="ECO:0007669"/>
    <property type="project" value="TreeGrafter"/>
</dbReference>
<dbReference type="Gene3D" id="3.30.70.120">
    <property type="match status" value="1"/>
</dbReference>
<dbReference type="PANTHER" id="PTHR23419:SF8">
    <property type="entry name" value="FI09726P"/>
    <property type="match status" value="1"/>
</dbReference>
<comment type="similarity">
    <text evidence="1">Belongs to the CutA family.</text>
</comment>
<proteinExistence type="inferred from homology"/>
<dbReference type="Proteomes" id="UP000256478">
    <property type="component" value="Unassembled WGS sequence"/>
</dbReference>
<dbReference type="OrthoDB" id="37622at2"/>
<evidence type="ECO:0000313" key="3">
    <source>
        <dbReference type="Proteomes" id="UP000256478"/>
    </source>
</evidence>
<accession>A0A3E0TWP5</accession>
<comment type="caution">
    <text evidence="2">The sequence shown here is derived from an EMBL/GenBank/DDBJ whole genome shotgun (WGS) entry which is preliminary data.</text>
</comment>
<dbReference type="RefSeq" id="WP_116009450.1">
    <property type="nucleotide sequence ID" value="NZ_QUOU01000001.1"/>
</dbReference>
<protein>
    <submittedName>
        <fullName evidence="2">Divalent-cation tolerance protein CutA</fullName>
    </submittedName>
</protein>
<evidence type="ECO:0000256" key="1">
    <source>
        <dbReference type="ARBA" id="ARBA00010169"/>
    </source>
</evidence>
<dbReference type="EMBL" id="QUOU01000001">
    <property type="protein sequence ID" value="REL28415.1"/>
    <property type="molecule type" value="Genomic_DNA"/>
</dbReference>
<dbReference type="AlphaFoldDB" id="A0A3E0TWP5"/>
<dbReference type="InterPro" id="IPR004323">
    <property type="entry name" value="Ion_tolerance_CutA"/>
</dbReference>